<feature type="compositionally biased region" description="Gly residues" evidence="1">
    <location>
        <begin position="8"/>
        <end position="51"/>
    </location>
</feature>
<protein>
    <submittedName>
        <fullName evidence="3">Uncharacterized protein</fullName>
    </submittedName>
</protein>
<organism evidence="3 4">
    <name type="scientific">Exidia glandulosa HHB12029</name>
    <dbReference type="NCBI Taxonomy" id="1314781"/>
    <lineage>
        <taxon>Eukaryota</taxon>
        <taxon>Fungi</taxon>
        <taxon>Dikarya</taxon>
        <taxon>Basidiomycota</taxon>
        <taxon>Agaricomycotina</taxon>
        <taxon>Agaricomycetes</taxon>
        <taxon>Auriculariales</taxon>
        <taxon>Exidiaceae</taxon>
        <taxon>Exidia</taxon>
    </lineage>
</organism>
<dbReference type="AlphaFoldDB" id="A0A165E7W3"/>
<keyword evidence="2" id="KW-0472">Membrane</keyword>
<reference evidence="3 4" key="1">
    <citation type="journal article" date="2016" name="Mol. Biol. Evol.">
        <title>Comparative Genomics of Early-Diverging Mushroom-Forming Fungi Provides Insights into the Origins of Lignocellulose Decay Capabilities.</title>
        <authorList>
            <person name="Nagy L.G."/>
            <person name="Riley R."/>
            <person name="Tritt A."/>
            <person name="Adam C."/>
            <person name="Daum C."/>
            <person name="Floudas D."/>
            <person name="Sun H."/>
            <person name="Yadav J.S."/>
            <person name="Pangilinan J."/>
            <person name="Larsson K.H."/>
            <person name="Matsuura K."/>
            <person name="Barry K."/>
            <person name="Labutti K."/>
            <person name="Kuo R."/>
            <person name="Ohm R.A."/>
            <person name="Bhattacharya S.S."/>
            <person name="Shirouzu T."/>
            <person name="Yoshinaga Y."/>
            <person name="Martin F.M."/>
            <person name="Grigoriev I.V."/>
            <person name="Hibbett D.S."/>
        </authorList>
    </citation>
    <scope>NUCLEOTIDE SEQUENCE [LARGE SCALE GENOMIC DNA]</scope>
    <source>
        <strain evidence="3 4">HHB12029</strain>
    </source>
</reference>
<evidence type="ECO:0000256" key="2">
    <source>
        <dbReference type="SAM" id="Phobius"/>
    </source>
</evidence>
<dbReference type="EMBL" id="KV426161">
    <property type="protein sequence ID" value="KZV86263.1"/>
    <property type="molecule type" value="Genomic_DNA"/>
</dbReference>
<feature type="transmembrane region" description="Helical" evidence="2">
    <location>
        <begin position="256"/>
        <end position="275"/>
    </location>
</feature>
<sequence length="283" mass="29256">MLWKRIPKGGGSESGGSHRGGGGSRSSGSFGGHPGLSGTGRGTTKGYGGGKSTTVPDGKAFAGRDIGGGNRDQIYGTAVYGSGYPYGNSSSTVAGRPFPFGYWPLYVLPPLPGSQEYGGSENIERPGGRMTTSRVNSKANHAAADVYFLIGDHDSVSDIGAAVNKSSCSATAEPLVNYLSNTDVDSSEIIQWYRASSFALALQGFNTTATLSGAANIDGMLPSTLDLSLLGCINKTIADNLPILGPKPRLSEGAKAGIIIGVIVGAFIALAVWYIRKKVKRSR</sequence>
<evidence type="ECO:0000313" key="3">
    <source>
        <dbReference type="EMBL" id="KZV86263.1"/>
    </source>
</evidence>
<accession>A0A165E7W3</accession>
<name>A0A165E7W3_EXIGL</name>
<evidence type="ECO:0000256" key="1">
    <source>
        <dbReference type="SAM" id="MobiDB-lite"/>
    </source>
</evidence>
<keyword evidence="4" id="KW-1185">Reference proteome</keyword>
<dbReference type="InParanoid" id="A0A165E7W3"/>
<proteinExistence type="predicted"/>
<feature type="region of interest" description="Disordered" evidence="1">
    <location>
        <begin position="1"/>
        <end position="67"/>
    </location>
</feature>
<gene>
    <name evidence="3" type="ORF">EXIGLDRAFT_653377</name>
</gene>
<keyword evidence="2" id="KW-0812">Transmembrane</keyword>
<dbReference type="Proteomes" id="UP000077266">
    <property type="component" value="Unassembled WGS sequence"/>
</dbReference>
<evidence type="ECO:0000313" key="4">
    <source>
        <dbReference type="Proteomes" id="UP000077266"/>
    </source>
</evidence>
<dbReference type="OrthoDB" id="3365917at2759"/>
<keyword evidence="2" id="KW-1133">Transmembrane helix</keyword>